<evidence type="ECO:0000256" key="5">
    <source>
        <dbReference type="ARBA" id="ARBA00022679"/>
    </source>
</evidence>
<dbReference type="PROSITE" id="PS50110">
    <property type="entry name" value="RESPONSE_REGULATORY"/>
    <property type="match status" value="1"/>
</dbReference>
<dbReference type="CDD" id="cd00082">
    <property type="entry name" value="HisKA"/>
    <property type="match status" value="1"/>
</dbReference>
<dbReference type="Pfam" id="PF02518">
    <property type="entry name" value="HATPase_c"/>
    <property type="match status" value="1"/>
</dbReference>
<dbReference type="PROSITE" id="PS50112">
    <property type="entry name" value="PAS"/>
    <property type="match status" value="1"/>
</dbReference>
<dbReference type="FunFam" id="1.10.287.130:FF:000004">
    <property type="entry name" value="Ethylene receptor 1"/>
    <property type="match status" value="1"/>
</dbReference>
<comment type="subcellular location">
    <subcellularLocation>
        <location evidence="2">Membrane</location>
    </subcellularLocation>
</comment>
<dbReference type="SMART" id="SM00091">
    <property type="entry name" value="PAS"/>
    <property type="match status" value="1"/>
</dbReference>
<dbReference type="GO" id="GO:0005524">
    <property type="term" value="F:ATP binding"/>
    <property type="evidence" value="ECO:0007669"/>
    <property type="project" value="UniProtKB-KW"/>
</dbReference>
<keyword evidence="10" id="KW-1133">Transmembrane helix</keyword>
<dbReference type="InterPro" id="IPR004358">
    <property type="entry name" value="Sig_transdc_His_kin-like_C"/>
</dbReference>
<evidence type="ECO:0000256" key="1">
    <source>
        <dbReference type="ARBA" id="ARBA00000085"/>
    </source>
</evidence>
<dbReference type="PANTHER" id="PTHR43047:SF72">
    <property type="entry name" value="OSMOSENSING HISTIDINE PROTEIN KINASE SLN1"/>
    <property type="match status" value="1"/>
</dbReference>
<keyword evidence="4 12" id="KW-0597">Phosphoprotein</keyword>
<evidence type="ECO:0000256" key="4">
    <source>
        <dbReference type="ARBA" id="ARBA00022553"/>
    </source>
</evidence>
<dbReference type="InterPro" id="IPR035965">
    <property type="entry name" value="PAS-like_dom_sf"/>
</dbReference>
<feature type="domain" description="Response regulatory" evidence="15">
    <location>
        <begin position="436"/>
        <end position="555"/>
    </location>
</feature>
<dbReference type="SUPFAM" id="SSF52172">
    <property type="entry name" value="CheY-like"/>
    <property type="match status" value="1"/>
</dbReference>
<dbReference type="Gene3D" id="3.40.50.2300">
    <property type="match status" value="1"/>
</dbReference>
<dbReference type="SMART" id="SM00388">
    <property type="entry name" value="HisKA"/>
    <property type="match status" value="1"/>
</dbReference>
<dbReference type="InterPro" id="IPR011006">
    <property type="entry name" value="CheY-like_superfamily"/>
</dbReference>
<evidence type="ECO:0000313" key="18">
    <source>
        <dbReference type="Proteomes" id="UP000317977"/>
    </source>
</evidence>
<dbReference type="CDD" id="cd16922">
    <property type="entry name" value="HATPase_EvgS-ArcB-TorS-like"/>
    <property type="match status" value="1"/>
</dbReference>
<dbReference type="Proteomes" id="UP000317977">
    <property type="component" value="Unassembled WGS sequence"/>
</dbReference>
<evidence type="ECO:0000256" key="3">
    <source>
        <dbReference type="ARBA" id="ARBA00012438"/>
    </source>
</evidence>
<feature type="domain" description="Histidine kinase" evidence="14">
    <location>
        <begin position="181"/>
        <end position="401"/>
    </location>
</feature>
<feature type="modified residue" description="4-aspartylphosphate" evidence="12">
    <location>
        <position position="490"/>
    </location>
</feature>
<dbReference type="SUPFAM" id="SSF55785">
    <property type="entry name" value="PYP-like sensor domain (PAS domain)"/>
    <property type="match status" value="1"/>
</dbReference>
<dbReference type="GO" id="GO:0009927">
    <property type="term" value="F:histidine phosphotransfer kinase activity"/>
    <property type="evidence" value="ECO:0007669"/>
    <property type="project" value="TreeGrafter"/>
</dbReference>
<dbReference type="SUPFAM" id="SSF55874">
    <property type="entry name" value="ATPase domain of HSP90 chaperone/DNA topoisomerase II/histidine kinase"/>
    <property type="match status" value="1"/>
</dbReference>
<keyword evidence="7" id="KW-0547">Nucleotide-binding</keyword>
<name>A0A5C6EF31_9BACT</name>
<keyword evidence="8 17" id="KW-0418">Kinase</keyword>
<dbReference type="InterPro" id="IPR000014">
    <property type="entry name" value="PAS"/>
</dbReference>
<keyword evidence="18" id="KW-1185">Reference proteome</keyword>
<dbReference type="Pfam" id="PF00512">
    <property type="entry name" value="HisKA"/>
    <property type="match status" value="1"/>
</dbReference>
<dbReference type="OrthoDB" id="9790669at2"/>
<keyword evidence="6" id="KW-0812">Transmembrane</keyword>
<dbReference type="InterPro" id="IPR005467">
    <property type="entry name" value="His_kinase_dom"/>
</dbReference>
<dbReference type="EC" id="2.7.13.3" evidence="3"/>
<dbReference type="InterPro" id="IPR036890">
    <property type="entry name" value="HATPase_C_sf"/>
</dbReference>
<dbReference type="Pfam" id="PF00072">
    <property type="entry name" value="Response_reg"/>
    <property type="match status" value="1"/>
</dbReference>
<evidence type="ECO:0000256" key="2">
    <source>
        <dbReference type="ARBA" id="ARBA00004370"/>
    </source>
</evidence>
<dbReference type="AlphaFoldDB" id="A0A5C6EF31"/>
<dbReference type="Gene3D" id="1.10.287.130">
    <property type="match status" value="1"/>
</dbReference>
<evidence type="ECO:0000259" key="14">
    <source>
        <dbReference type="PROSITE" id="PS50109"/>
    </source>
</evidence>
<dbReference type="InterPro" id="IPR003594">
    <property type="entry name" value="HATPase_dom"/>
</dbReference>
<evidence type="ECO:0000256" key="8">
    <source>
        <dbReference type="ARBA" id="ARBA00022777"/>
    </source>
</evidence>
<proteinExistence type="predicted"/>
<feature type="region of interest" description="Disordered" evidence="13">
    <location>
        <begin position="1"/>
        <end position="23"/>
    </location>
</feature>
<accession>A0A5C6EF31</accession>
<dbReference type="PROSITE" id="PS50109">
    <property type="entry name" value="HIS_KIN"/>
    <property type="match status" value="1"/>
</dbReference>
<dbReference type="SMART" id="SM00448">
    <property type="entry name" value="REC"/>
    <property type="match status" value="1"/>
</dbReference>
<evidence type="ECO:0000256" key="13">
    <source>
        <dbReference type="SAM" id="MobiDB-lite"/>
    </source>
</evidence>
<dbReference type="Gene3D" id="3.30.565.10">
    <property type="entry name" value="Histidine kinase-like ATPase, C-terminal domain"/>
    <property type="match status" value="1"/>
</dbReference>
<dbReference type="FunFam" id="3.30.565.10:FF:000010">
    <property type="entry name" value="Sensor histidine kinase RcsC"/>
    <property type="match status" value="1"/>
</dbReference>
<reference evidence="17 18" key="1">
    <citation type="submission" date="2019-02" db="EMBL/GenBank/DDBJ databases">
        <title>Deep-cultivation of Planctomycetes and their phenomic and genomic characterization uncovers novel biology.</title>
        <authorList>
            <person name="Wiegand S."/>
            <person name="Jogler M."/>
            <person name="Boedeker C."/>
            <person name="Pinto D."/>
            <person name="Vollmers J."/>
            <person name="Rivas-Marin E."/>
            <person name="Kohn T."/>
            <person name="Peeters S.H."/>
            <person name="Heuer A."/>
            <person name="Rast P."/>
            <person name="Oberbeckmann S."/>
            <person name="Bunk B."/>
            <person name="Jeske O."/>
            <person name="Meyerdierks A."/>
            <person name="Storesund J.E."/>
            <person name="Kallscheuer N."/>
            <person name="Luecker S."/>
            <person name="Lage O.M."/>
            <person name="Pohl T."/>
            <person name="Merkel B.J."/>
            <person name="Hornburger P."/>
            <person name="Mueller R.-W."/>
            <person name="Bruemmer F."/>
            <person name="Labrenz M."/>
            <person name="Spormann A.M."/>
            <person name="Op Den Camp H."/>
            <person name="Overmann J."/>
            <person name="Amann R."/>
            <person name="Jetten M.S.M."/>
            <person name="Mascher T."/>
            <person name="Medema M.H."/>
            <person name="Devos D.P."/>
            <person name="Kaster A.-K."/>
            <person name="Ovreas L."/>
            <person name="Rohde M."/>
            <person name="Galperin M.Y."/>
            <person name="Jogler C."/>
        </authorList>
    </citation>
    <scope>NUCLEOTIDE SEQUENCE [LARGE SCALE GENOMIC DNA]</scope>
    <source>
        <strain evidence="17 18">Poly59</strain>
    </source>
</reference>
<dbReference type="InterPro" id="IPR036097">
    <property type="entry name" value="HisK_dim/P_sf"/>
</dbReference>
<dbReference type="GO" id="GO:0000155">
    <property type="term" value="F:phosphorelay sensor kinase activity"/>
    <property type="evidence" value="ECO:0007669"/>
    <property type="project" value="InterPro"/>
</dbReference>
<dbReference type="SUPFAM" id="SSF47384">
    <property type="entry name" value="Homodimeric domain of signal transducing histidine kinase"/>
    <property type="match status" value="1"/>
</dbReference>
<keyword evidence="9" id="KW-0067">ATP-binding</keyword>
<dbReference type="InterPro" id="IPR001789">
    <property type="entry name" value="Sig_transdc_resp-reg_receiver"/>
</dbReference>
<dbReference type="InterPro" id="IPR013767">
    <property type="entry name" value="PAS_fold"/>
</dbReference>
<evidence type="ECO:0000256" key="6">
    <source>
        <dbReference type="ARBA" id="ARBA00022692"/>
    </source>
</evidence>
<sequence>MGTLMSHADLGRPSHTANSPRTLQGLGDDSVAFAERISLLLDSTAEGICMIDVDGNCTYCNRSAAKMLGYDVKELLAKSMHESVLFKHADGSVYQVADSPIYGCLSNVGKVSRSDEVFWRKDGSSFPVEYWSQMIVENDECVGAVVTFVDITERLKVADELRAARDAAERANQAKSQFLANISHELRTPIAAILGFTEVLKQEVTDPRTHGRLDVIHRNGNYLIKLLNDVLDLSRIEAGKLTITKSSTPLGQLLDDVNELMQVRTVEYNNNLDFHYPGDLPVTISTDPARLRQVLTNLLANALKFSPNGQIDLKVHLDDANQNSRLMFIVKDNGIGISDEQQRHLFEPFQQADASISERFGGTGLGLSITRRLVEALGGEIAVESTIGSGSTFTVSIPVAPIGEVRPLRYEKSLRRDHVVKQRPMRNGTPGKLVAKVLIADDMRDVRFVAEHFLKRAGCSVHIAEDGRQAVDMVFNAQTSGKPFDLVLMDLQMPVLDGMSAVIMLRDQGCEVPVIALTADAMKGTRDKLLDAGFNEYLSKPLDAKSLLTVATKLVVSAVE</sequence>
<dbReference type="SMART" id="SM00387">
    <property type="entry name" value="HATPase_c"/>
    <property type="match status" value="1"/>
</dbReference>
<evidence type="ECO:0000256" key="10">
    <source>
        <dbReference type="ARBA" id="ARBA00022989"/>
    </source>
</evidence>
<organism evidence="17 18">
    <name type="scientific">Rubripirellula reticaptiva</name>
    <dbReference type="NCBI Taxonomy" id="2528013"/>
    <lineage>
        <taxon>Bacteria</taxon>
        <taxon>Pseudomonadati</taxon>
        <taxon>Planctomycetota</taxon>
        <taxon>Planctomycetia</taxon>
        <taxon>Pirellulales</taxon>
        <taxon>Pirellulaceae</taxon>
        <taxon>Rubripirellula</taxon>
    </lineage>
</organism>
<evidence type="ECO:0000256" key="12">
    <source>
        <dbReference type="PROSITE-ProRule" id="PRU00169"/>
    </source>
</evidence>
<dbReference type="RefSeq" id="WP_146537123.1">
    <property type="nucleotide sequence ID" value="NZ_SJPX01000006.1"/>
</dbReference>
<dbReference type="CDD" id="cd00130">
    <property type="entry name" value="PAS"/>
    <property type="match status" value="1"/>
</dbReference>
<dbReference type="GO" id="GO:0005886">
    <property type="term" value="C:plasma membrane"/>
    <property type="evidence" value="ECO:0007669"/>
    <property type="project" value="TreeGrafter"/>
</dbReference>
<keyword evidence="5 17" id="KW-0808">Transferase</keyword>
<dbReference type="EMBL" id="SJPX01000006">
    <property type="protein sequence ID" value="TWU46627.1"/>
    <property type="molecule type" value="Genomic_DNA"/>
</dbReference>
<dbReference type="PANTHER" id="PTHR43047">
    <property type="entry name" value="TWO-COMPONENT HISTIDINE PROTEIN KINASE"/>
    <property type="match status" value="1"/>
</dbReference>
<keyword evidence="11" id="KW-0472">Membrane</keyword>
<gene>
    <name evidence="17" type="primary">luxQ_8</name>
    <name evidence="17" type="ORF">Poly59_56000</name>
</gene>
<evidence type="ECO:0000259" key="16">
    <source>
        <dbReference type="PROSITE" id="PS50112"/>
    </source>
</evidence>
<dbReference type="InterPro" id="IPR003661">
    <property type="entry name" value="HisK_dim/P_dom"/>
</dbReference>
<dbReference type="PRINTS" id="PR00344">
    <property type="entry name" value="BCTRLSENSOR"/>
</dbReference>
<protein>
    <recommendedName>
        <fullName evidence="3">histidine kinase</fullName>
        <ecNumber evidence="3">2.7.13.3</ecNumber>
    </recommendedName>
</protein>
<dbReference type="CDD" id="cd17546">
    <property type="entry name" value="REC_hyHK_CKI1_RcsC-like"/>
    <property type="match status" value="1"/>
</dbReference>
<feature type="domain" description="PAS" evidence="16">
    <location>
        <begin position="33"/>
        <end position="80"/>
    </location>
</feature>
<comment type="catalytic activity">
    <reaction evidence="1">
        <text>ATP + protein L-histidine = ADP + protein N-phospho-L-histidine.</text>
        <dbReference type="EC" id="2.7.13.3"/>
    </reaction>
</comment>
<comment type="caution">
    <text evidence="17">The sequence shown here is derived from an EMBL/GenBank/DDBJ whole genome shotgun (WGS) entry which is preliminary data.</text>
</comment>
<dbReference type="Pfam" id="PF00989">
    <property type="entry name" value="PAS"/>
    <property type="match status" value="1"/>
</dbReference>
<evidence type="ECO:0000259" key="15">
    <source>
        <dbReference type="PROSITE" id="PS50110"/>
    </source>
</evidence>
<dbReference type="NCBIfam" id="TIGR00229">
    <property type="entry name" value="sensory_box"/>
    <property type="match status" value="1"/>
</dbReference>
<evidence type="ECO:0000313" key="17">
    <source>
        <dbReference type="EMBL" id="TWU46627.1"/>
    </source>
</evidence>
<evidence type="ECO:0000256" key="11">
    <source>
        <dbReference type="ARBA" id="ARBA00023136"/>
    </source>
</evidence>
<evidence type="ECO:0000256" key="9">
    <source>
        <dbReference type="ARBA" id="ARBA00022840"/>
    </source>
</evidence>
<dbReference type="GO" id="GO:0006355">
    <property type="term" value="P:regulation of DNA-templated transcription"/>
    <property type="evidence" value="ECO:0007669"/>
    <property type="project" value="InterPro"/>
</dbReference>
<dbReference type="Gene3D" id="3.30.450.20">
    <property type="entry name" value="PAS domain"/>
    <property type="match status" value="1"/>
</dbReference>
<evidence type="ECO:0000256" key="7">
    <source>
        <dbReference type="ARBA" id="ARBA00022741"/>
    </source>
</evidence>